<dbReference type="EMBL" id="JANPWB010000003">
    <property type="protein sequence ID" value="KAJ1198145.1"/>
    <property type="molecule type" value="Genomic_DNA"/>
</dbReference>
<organism evidence="2 3">
    <name type="scientific">Pleurodeles waltl</name>
    <name type="common">Iberian ribbed newt</name>
    <dbReference type="NCBI Taxonomy" id="8319"/>
    <lineage>
        <taxon>Eukaryota</taxon>
        <taxon>Metazoa</taxon>
        <taxon>Chordata</taxon>
        <taxon>Craniata</taxon>
        <taxon>Vertebrata</taxon>
        <taxon>Euteleostomi</taxon>
        <taxon>Amphibia</taxon>
        <taxon>Batrachia</taxon>
        <taxon>Caudata</taxon>
        <taxon>Salamandroidea</taxon>
        <taxon>Salamandridae</taxon>
        <taxon>Pleurodelinae</taxon>
        <taxon>Pleurodeles</taxon>
    </lineage>
</organism>
<sequence>MGDRRSGVAKRREKEDRRPVWPPQGTAHCRAGALLWDSLRGTEDGSRSPWLAGKEADDHRRDTVGSGPWQQEEPPAAMIATGDDRGLDQRARTVKTHLRAEVTVGRGMVAQPAGELRVAALCSRRRESSVLAPITASQSDRIRRVRVEEGDLKLVADNL</sequence>
<accession>A0AAV7VBP9</accession>
<feature type="region of interest" description="Disordered" evidence="1">
    <location>
        <begin position="1"/>
        <end position="26"/>
    </location>
</feature>
<reference evidence="2" key="1">
    <citation type="journal article" date="2022" name="bioRxiv">
        <title>Sequencing and chromosome-scale assembly of the giantPleurodeles waltlgenome.</title>
        <authorList>
            <person name="Brown T."/>
            <person name="Elewa A."/>
            <person name="Iarovenko S."/>
            <person name="Subramanian E."/>
            <person name="Araus A.J."/>
            <person name="Petzold A."/>
            <person name="Susuki M."/>
            <person name="Suzuki K.-i.T."/>
            <person name="Hayashi T."/>
            <person name="Toyoda A."/>
            <person name="Oliveira C."/>
            <person name="Osipova E."/>
            <person name="Leigh N.D."/>
            <person name="Simon A."/>
            <person name="Yun M.H."/>
        </authorList>
    </citation>
    <scope>NUCLEOTIDE SEQUENCE</scope>
    <source>
        <strain evidence="2">20211129_DDA</strain>
        <tissue evidence="2">Liver</tissue>
    </source>
</reference>
<feature type="compositionally biased region" description="Basic and acidic residues" evidence="1">
    <location>
        <begin position="54"/>
        <end position="63"/>
    </location>
</feature>
<evidence type="ECO:0000313" key="3">
    <source>
        <dbReference type="Proteomes" id="UP001066276"/>
    </source>
</evidence>
<protein>
    <submittedName>
        <fullName evidence="2">Uncharacterized protein</fullName>
    </submittedName>
</protein>
<comment type="caution">
    <text evidence="2">The sequence shown here is derived from an EMBL/GenBank/DDBJ whole genome shotgun (WGS) entry which is preliminary data.</text>
</comment>
<feature type="region of interest" description="Disordered" evidence="1">
    <location>
        <begin position="38"/>
        <end position="85"/>
    </location>
</feature>
<evidence type="ECO:0000256" key="1">
    <source>
        <dbReference type="SAM" id="MobiDB-lite"/>
    </source>
</evidence>
<dbReference type="AlphaFoldDB" id="A0AAV7VBP9"/>
<proteinExistence type="predicted"/>
<keyword evidence="3" id="KW-1185">Reference proteome</keyword>
<dbReference type="Proteomes" id="UP001066276">
    <property type="component" value="Chromosome 2_1"/>
</dbReference>
<feature type="compositionally biased region" description="Basic and acidic residues" evidence="1">
    <location>
        <begin position="1"/>
        <end position="19"/>
    </location>
</feature>
<name>A0AAV7VBP9_PLEWA</name>
<gene>
    <name evidence="2" type="ORF">NDU88_001989</name>
</gene>
<evidence type="ECO:0000313" key="2">
    <source>
        <dbReference type="EMBL" id="KAJ1198145.1"/>
    </source>
</evidence>